<reference evidence="1 2" key="1">
    <citation type="submission" date="2023-12" db="EMBL/GenBank/DDBJ databases">
        <title>Streptomyces sp. V4-01.</title>
        <authorList>
            <person name="Somphong A."/>
            <person name="Phongsopitanun W."/>
        </authorList>
    </citation>
    <scope>NUCLEOTIDE SEQUENCE [LARGE SCALE GENOMIC DNA]</scope>
    <source>
        <strain evidence="1 2">V4-01</strain>
    </source>
</reference>
<dbReference type="InterPro" id="IPR004155">
    <property type="entry name" value="PBS_lyase_HEAT"/>
</dbReference>
<proteinExistence type="predicted"/>
<dbReference type="Gene3D" id="1.25.10.10">
    <property type="entry name" value="Leucine-rich Repeat Variant"/>
    <property type="match status" value="1"/>
</dbReference>
<comment type="caution">
    <text evidence="1">The sequence shown here is derived from an EMBL/GenBank/DDBJ whole genome shotgun (WGS) entry which is preliminary data.</text>
</comment>
<dbReference type="SUPFAM" id="SSF48371">
    <property type="entry name" value="ARM repeat"/>
    <property type="match status" value="1"/>
</dbReference>
<dbReference type="Proteomes" id="UP001344658">
    <property type="component" value="Unassembled WGS sequence"/>
</dbReference>
<dbReference type="SMART" id="SM00567">
    <property type="entry name" value="EZ_HEAT"/>
    <property type="match status" value="3"/>
</dbReference>
<dbReference type="EMBL" id="JAZEWV010000004">
    <property type="protein sequence ID" value="MEE4541989.1"/>
    <property type="molecule type" value="Genomic_DNA"/>
</dbReference>
<dbReference type="RefSeq" id="WP_330793904.1">
    <property type="nucleotide sequence ID" value="NZ_JAZEWV010000004.1"/>
</dbReference>
<evidence type="ECO:0000313" key="2">
    <source>
        <dbReference type="Proteomes" id="UP001344658"/>
    </source>
</evidence>
<gene>
    <name evidence="1" type="ORF">V2S66_08405</name>
</gene>
<sequence>MGPEETDVTALITRAAAPDPEKRAEAAFDLATAVTGRGDDPALAALIRLTRDTAPAVRDRAAFALGALADVDGPAVRAALAERLDDADRDTREEAVRGLALRRDPRAAPLLRELLEAGAGPGEAHPHTVEAAAVLADAALLPALRRYPPQEPGVAEALDACDPRRRALRDRGAAALLEEVHRLLPGADAAVSAHRMEAAPTLTMTVAGDPLTWNVDRLLARADGDPLRAAALVVRDAGALPSADRTA</sequence>
<protein>
    <submittedName>
        <fullName evidence="1">HEAT repeat domain-containing protein</fullName>
    </submittedName>
</protein>
<dbReference type="InterPro" id="IPR016024">
    <property type="entry name" value="ARM-type_fold"/>
</dbReference>
<accession>A0ABU7P851</accession>
<organism evidence="1 2">
    <name type="scientific">Actinacidiphila polyblastidii</name>
    <dbReference type="NCBI Taxonomy" id="3110430"/>
    <lineage>
        <taxon>Bacteria</taxon>
        <taxon>Bacillati</taxon>
        <taxon>Actinomycetota</taxon>
        <taxon>Actinomycetes</taxon>
        <taxon>Kitasatosporales</taxon>
        <taxon>Streptomycetaceae</taxon>
        <taxon>Actinacidiphila</taxon>
    </lineage>
</organism>
<keyword evidence="2" id="KW-1185">Reference proteome</keyword>
<evidence type="ECO:0000313" key="1">
    <source>
        <dbReference type="EMBL" id="MEE4541989.1"/>
    </source>
</evidence>
<name>A0ABU7P851_9ACTN</name>
<dbReference type="Pfam" id="PF13646">
    <property type="entry name" value="HEAT_2"/>
    <property type="match status" value="1"/>
</dbReference>
<dbReference type="InterPro" id="IPR011989">
    <property type="entry name" value="ARM-like"/>
</dbReference>